<comment type="cofactor">
    <cofactor evidence="1">
        <name>FAD</name>
        <dbReference type="ChEBI" id="CHEBI:57692"/>
    </cofactor>
</comment>
<dbReference type="InterPro" id="IPR016164">
    <property type="entry name" value="FAD-linked_Oxase-like_C"/>
</dbReference>
<dbReference type="Gene3D" id="3.30.70.2190">
    <property type="match status" value="1"/>
</dbReference>
<organism evidence="7">
    <name type="scientific">Pseudogemmatithrix spongiicola</name>
    <dbReference type="NCBI Taxonomy" id="3062599"/>
    <lineage>
        <taxon>Bacteria</taxon>
        <taxon>Pseudomonadati</taxon>
        <taxon>Gemmatimonadota</taxon>
        <taxon>Gemmatimonadia</taxon>
        <taxon>Gemmatimonadales</taxon>
        <taxon>Gemmatimonadaceae</taxon>
        <taxon>Pseudogemmatithrix</taxon>
    </lineage>
</organism>
<dbReference type="FunFam" id="3.30.70.2740:FF:000001">
    <property type="entry name" value="D-lactate dehydrogenase mitochondrial"/>
    <property type="match status" value="1"/>
</dbReference>
<dbReference type="Gene3D" id="3.30.465.10">
    <property type="match status" value="1"/>
</dbReference>
<reference evidence="7" key="1">
    <citation type="submission" date="2023-07" db="EMBL/GenBank/DDBJ databases">
        <authorList>
            <person name="Haufschild T."/>
            <person name="Kallscheuer N."/>
            <person name="Hammer J."/>
            <person name="Kohn T."/>
            <person name="Kabuu M."/>
            <person name="Jogler M."/>
            <person name="Wohfarth N."/>
            <person name="Heuer A."/>
            <person name="Rohde M."/>
            <person name="van Teeseling M.C.F."/>
            <person name="Jogler C."/>
        </authorList>
    </citation>
    <scope>NUCLEOTIDE SEQUENCE</scope>
    <source>
        <strain evidence="7">Strain 138</strain>
        <strain evidence="8">Strain 318</strain>
    </source>
</reference>
<dbReference type="InterPro" id="IPR016166">
    <property type="entry name" value="FAD-bd_PCMH"/>
</dbReference>
<dbReference type="Gene3D" id="3.30.43.10">
    <property type="entry name" value="Uridine Diphospho-n-acetylenolpyruvylglucosamine Reductase, domain 2"/>
    <property type="match status" value="1"/>
</dbReference>
<evidence type="ECO:0000256" key="3">
    <source>
        <dbReference type="ARBA" id="ARBA00022630"/>
    </source>
</evidence>
<evidence type="ECO:0000256" key="5">
    <source>
        <dbReference type="ARBA" id="ARBA00023002"/>
    </source>
</evidence>
<dbReference type="EMBL" id="CP130613">
    <property type="protein sequence ID" value="WKW14071.1"/>
    <property type="molecule type" value="Genomic_DNA"/>
</dbReference>
<dbReference type="InterPro" id="IPR016167">
    <property type="entry name" value="FAD-bd_PCMH_sub1"/>
</dbReference>
<dbReference type="Gene3D" id="1.10.45.10">
    <property type="entry name" value="Vanillyl-alcohol Oxidase, Chain A, domain 4"/>
    <property type="match status" value="1"/>
</dbReference>
<dbReference type="SUPFAM" id="SSF56176">
    <property type="entry name" value="FAD-binding/transporter-associated domain-like"/>
    <property type="match status" value="1"/>
</dbReference>
<dbReference type="PANTHER" id="PTHR42934:SF1">
    <property type="entry name" value="GLYCOLATE OXIDASE SUBUNIT GLCD"/>
    <property type="match status" value="1"/>
</dbReference>
<evidence type="ECO:0000256" key="4">
    <source>
        <dbReference type="ARBA" id="ARBA00022827"/>
    </source>
</evidence>
<evidence type="ECO:0000256" key="1">
    <source>
        <dbReference type="ARBA" id="ARBA00001974"/>
    </source>
</evidence>
<dbReference type="InterPro" id="IPR016169">
    <property type="entry name" value="FAD-bd_PCMH_sub2"/>
</dbReference>
<keyword evidence="3" id="KW-0285">Flavoprotein</keyword>
<dbReference type="RefSeq" id="WP_367886863.1">
    <property type="nucleotide sequence ID" value="NZ_CP130612.1"/>
</dbReference>
<dbReference type="KEGG" id="pspc:Strain318_000396"/>
<feature type="domain" description="FAD-binding PCMH-type" evidence="6">
    <location>
        <begin position="42"/>
        <end position="217"/>
    </location>
</feature>
<dbReference type="PROSITE" id="PS51387">
    <property type="entry name" value="FAD_PCMH"/>
    <property type="match status" value="1"/>
</dbReference>
<accession>A0AA49JXY9</accession>
<dbReference type="SUPFAM" id="SSF55103">
    <property type="entry name" value="FAD-linked oxidases, C-terminal domain"/>
    <property type="match status" value="1"/>
</dbReference>
<keyword evidence="4" id="KW-0274">FAD</keyword>
<name>A0AA49JSH3_9BACT</name>
<protein>
    <submittedName>
        <fullName evidence="7">FAD-binding protein</fullName>
    </submittedName>
</protein>
<evidence type="ECO:0000259" key="6">
    <source>
        <dbReference type="PROSITE" id="PS51387"/>
    </source>
</evidence>
<dbReference type="GO" id="GO:0016491">
    <property type="term" value="F:oxidoreductase activity"/>
    <property type="evidence" value="ECO:0007669"/>
    <property type="project" value="UniProtKB-KW"/>
</dbReference>
<keyword evidence="5" id="KW-0560">Oxidoreductase</keyword>
<dbReference type="PANTHER" id="PTHR42934">
    <property type="entry name" value="GLYCOLATE OXIDASE SUBUNIT GLCD"/>
    <property type="match status" value="1"/>
</dbReference>
<dbReference type="Pfam" id="PF02913">
    <property type="entry name" value="FAD-oxidase_C"/>
    <property type="match status" value="1"/>
</dbReference>
<dbReference type="InterPro" id="IPR036318">
    <property type="entry name" value="FAD-bd_PCMH-like_sf"/>
</dbReference>
<evidence type="ECO:0000313" key="9">
    <source>
        <dbReference type="Proteomes" id="UP001229955"/>
    </source>
</evidence>
<evidence type="ECO:0000313" key="8">
    <source>
        <dbReference type="EMBL" id="WKW14071.1"/>
    </source>
</evidence>
<dbReference type="Pfam" id="PF01565">
    <property type="entry name" value="FAD_binding_4"/>
    <property type="match status" value="1"/>
</dbReference>
<dbReference type="Gene3D" id="3.30.70.2740">
    <property type="match status" value="1"/>
</dbReference>
<keyword evidence="9" id="KW-1185">Reference proteome</keyword>
<evidence type="ECO:0000256" key="2">
    <source>
        <dbReference type="ARBA" id="ARBA00008000"/>
    </source>
</evidence>
<dbReference type="AlphaFoldDB" id="A0AA49JSH3"/>
<dbReference type="InterPro" id="IPR016171">
    <property type="entry name" value="Vanillyl_alc_oxidase_C-sub2"/>
</dbReference>
<sequence>MAGAALRVESLAADLGAIVGARHVLTRHSTLLAYESDALPGYHKRPRLAVFPGTQEELVSVVRRLAADGVPFVARGAGTGLSGGALADDTVLIGVQRLRRIINIDADARTATVEPGVVNATLTRAAAAFHLHYAPDPSSQAACTLGGNVAENAGGPHCLKYGVTLNHVLRATVVLPDGELVTLDRGDHGGYDLLGAFVGSEGCFGIAVELTLKLTPNPEAIITMLADFTSVAEAADATSRIIAAGIVPAALELMDQATIRAVEESVYAAGYPVDAAAVLLIEVDGPRAGLDADADAVTAICSAAGARDVKRATDAAARERLWQGRKKAFGAMGRVAPHLVVQDAVVPRTQLAELLGDIASIGARHGVRVCNVFHAGDGNLHPNIPYDADDADESARVHAAMQEIMERCIAAGGTITGEHGVGLDKLPYMERLFTADTLDAMCTLRETFDPARRANPGKVVPLRSCREWQGLPALRGGLAG</sequence>
<dbReference type="EMBL" id="CP130612">
    <property type="protein sequence ID" value="WKW11161.1"/>
    <property type="molecule type" value="Genomic_DNA"/>
</dbReference>
<proteinExistence type="inferred from homology"/>
<dbReference type="Proteomes" id="UP001229955">
    <property type="component" value="Chromosome"/>
</dbReference>
<dbReference type="InterPro" id="IPR051914">
    <property type="entry name" value="FAD-linked_OxidoTrans_Type4"/>
</dbReference>
<accession>A0AA49JSH3</accession>
<dbReference type="InterPro" id="IPR004113">
    <property type="entry name" value="FAD-bd_oxidored_4_C"/>
</dbReference>
<gene>
    <name evidence="7" type="ORF">Strain138_000396</name>
    <name evidence="8" type="ORF">Strain318_000396</name>
</gene>
<dbReference type="InterPro" id="IPR006094">
    <property type="entry name" value="Oxid_FAD_bind_N"/>
</dbReference>
<comment type="similarity">
    <text evidence="2">Belongs to the FAD-binding oxidoreductase/transferase type 4 family.</text>
</comment>
<evidence type="ECO:0000313" key="7">
    <source>
        <dbReference type="EMBL" id="WKW11161.1"/>
    </source>
</evidence>
<dbReference type="GO" id="GO:0071949">
    <property type="term" value="F:FAD binding"/>
    <property type="evidence" value="ECO:0007669"/>
    <property type="project" value="InterPro"/>
</dbReference>